<dbReference type="EMBL" id="BSYJ01000001">
    <property type="protein sequence ID" value="GMG85820.1"/>
    <property type="molecule type" value="Genomic_DNA"/>
</dbReference>
<organism evidence="9 10">
    <name type="scientific">Biformimicrobium ophioploci</name>
    <dbReference type="NCBI Taxonomy" id="3036711"/>
    <lineage>
        <taxon>Bacteria</taxon>
        <taxon>Pseudomonadati</taxon>
        <taxon>Pseudomonadota</taxon>
        <taxon>Gammaproteobacteria</taxon>
        <taxon>Cellvibrionales</taxon>
        <taxon>Microbulbiferaceae</taxon>
        <taxon>Biformimicrobium</taxon>
    </lineage>
</organism>
<evidence type="ECO:0008006" key="11">
    <source>
        <dbReference type="Google" id="ProtNLM"/>
    </source>
</evidence>
<keyword evidence="10" id="KW-1185">Reference proteome</keyword>
<evidence type="ECO:0000256" key="1">
    <source>
        <dbReference type="ARBA" id="ARBA00022448"/>
    </source>
</evidence>
<dbReference type="Pfam" id="PF06610">
    <property type="entry name" value="AlaE"/>
    <property type="match status" value="1"/>
</dbReference>
<name>A0ABQ6LUQ5_9GAMM</name>
<evidence type="ECO:0000256" key="7">
    <source>
        <dbReference type="ARBA" id="ARBA00023136"/>
    </source>
</evidence>
<gene>
    <name evidence="9" type="ORF">MNKW57_01410</name>
</gene>
<keyword evidence="3" id="KW-0997">Cell inner membrane</keyword>
<evidence type="ECO:0000256" key="6">
    <source>
        <dbReference type="ARBA" id="ARBA00022989"/>
    </source>
</evidence>
<comment type="caution">
    <text evidence="9">The sequence shown here is derived from an EMBL/GenBank/DDBJ whole genome shotgun (WGS) entry which is preliminary data.</text>
</comment>
<feature type="transmembrane region" description="Helical" evidence="8">
    <location>
        <begin position="111"/>
        <end position="131"/>
    </location>
</feature>
<evidence type="ECO:0000256" key="5">
    <source>
        <dbReference type="ARBA" id="ARBA00022970"/>
    </source>
</evidence>
<keyword evidence="1" id="KW-0813">Transport</keyword>
<reference evidence="9 10" key="1">
    <citation type="submission" date="2023-04" db="EMBL/GenBank/DDBJ databases">
        <title>Marinobulbifer ophiurae gen. nov., sp. Nov., isolate from tissue of brittle star Ophioplocus japonicus.</title>
        <authorList>
            <person name="Kawano K."/>
            <person name="Sawayama S."/>
            <person name="Nakagawa S."/>
        </authorList>
    </citation>
    <scope>NUCLEOTIDE SEQUENCE [LARGE SCALE GENOMIC DNA]</scope>
    <source>
        <strain evidence="9 10">NKW57</strain>
    </source>
</reference>
<evidence type="ECO:0000256" key="3">
    <source>
        <dbReference type="ARBA" id="ARBA00022519"/>
    </source>
</evidence>
<evidence type="ECO:0000256" key="4">
    <source>
        <dbReference type="ARBA" id="ARBA00022692"/>
    </source>
</evidence>
<accession>A0ABQ6LUQ5</accession>
<keyword evidence="2" id="KW-1003">Cell membrane</keyword>
<evidence type="ECO:0000313" key="9">
    <source>
        <dbReference type="EMBL" id="GMG85820.1"/>
    </source>
</evidence>
<sequence>MSQVEMSGSVSFPLAAQTDVALPGPAPRPAANQTQLRETLLDIFALNSYSWLLSIPIELWLAGMSLQEHLQVRMLAVLINTLIARPFTLYREQFLLHYRRLLLGSASMNGLQAYLADTLVFISFQLPLYIANMWLGGADVPEIVAASGTFLLIAGAIGRPYGAYLDWLRRAFGWAR</sequence>
<dbReference type="Proteomes" id="UP001224392">
    <property type="component" value="Unassembled WGS sequence"/>
</dbReference>
<keyword evidence="4 8" id="KW-0812">Transmembrane</keyword>
<evidence type="ECO:0000256" key="8">
    <source>
        <dbReference type="SAM" id="Phobius"/>
    </source>
</evidence>
<evidence type="ECO:0000256" key="2">
    <source>
        <dbReference type="ARBA" id="ARBA00022475"/>
    </source>
</evidence>
<keyword evidence="7 8" id="KW-0472">Membrane</keyword>
<dbReference type="InterPro" id="IPR010574">
    <property type="entry name" value="Ala_export_AlaE"/>
</dbReference>
<feature type="transmembrane region" description="Helical" evidence="8">
    <location>
        <begin position="143"/>
        <end position="162"/>
    </location>
</feature>
<proteinExistence type="predicted"/>
<keyword evidence="5" id="KW-0029">Amino-acid transport</keyword>
<evidence type="ECO:0000313" key="10">
    <source>
        <dbReference type="Proteomes" id="UP001224392"/>
    </source>
</evidence>
<protein>
    <recommendedName>
        <fullName evidence="11">L-alanine exporter AlaE</fullName>
    </recommendedName>
</protein>
<keyword evidence="6 8" id="KW-1133">Transmembrane helix</keyword>
<dbReference type="RefSeq" id="WP_285762349.1">
    <property type="nucleotide sequence ID" value="NZ_BSYJ01000001.1"/>
</dbReference>